<dbReference type="SUPFAM" id="SSF55961">
    <property type="entry name" value="Bet v1-like"/>
    <property type="match status" value="1"/>
</dbReference>
<dbReference type="PANTHER" id="PTHR43756:SF5">
    <property type="entry name" value="CHOLINE MONOOXYGENASE, CHLOROPLASTIC"/>
    <property type="match status" value="1"/>
</dbReference>
<keyword evidence="6" id="KW-0411">Iron-sulfur</keyword>
<dbReference type="RefSeq" id="WP_163691665.1">
    <property type="nucleotide sequence ID" value="NZ_FXTW01000001.1"/>
</dbReference>
<dbReference type="AlphaFoldDB" id="A0A6P0UCJ3"/>
<organism evidence="8 9">
    <name type="scientific">Muriicola jejuensis</name>
    <dbReference type="NCBI Taxonomy" id="504488"/>
    <lineage>
        <taxon>Bacteria</taxon>
        <taxon>Pseudomonadati</taxon>
        <taxon>Bacteroidota</taxon>
        <taxon>Flavobacteriia</taxon>
        <taxon>Flavobacteriales</taxon>
        <taxon>Flavobacteriaceae</taxon>
        <taxon>Muriicola</taxon>
    </lineage>
</organism>
<comment type="caution">
    <text evidence="8">The sequence shown here is derived from an EMBL/GenBank/DDBJ whole genome shotgun (WGS) entry which is preliminary data.</text>
</comment>
<dbReference type="CDD" id="cd03469">
    <property type="entry name" value="Rieske_RO_Alpha_N"/>
    <property type="match status" value="1"/>
</dbReference>
<dbReference type="InterPro" id="IPR015879">
    <property type="entry name" value="Ring_hydroxy_dOase_asu_C_dom"/>
</dbReference>
<dbReference type="Proteomes" id="UP000468443">
    <property type="component" value="Unassembled WGS sequence"/>
</dbReference>
<dbReference type="EMBL" id="JAABOP010000001">
    <property type="protein sequence ID" value="NER09619.1"/>
    <property type="molecule type" value="Genomic_DNA"/>
</dbReference>
<keyword evidence="2" id="KW-0001">2Fe-2S</keyword>
<reference evidence="8 9" key="1">
    <citation type="submission" date="2020-01" db="EMBL/GenBank/DDBJ databases">
        <title>Muriicola jejuensis KCTC 22299.</title>
        <authorList>
            <person name="Wang G."/>
        </authorList>
    </citation>
    <scope>NUCLEOTIDE SEQUENCE [LARGE SCALE GENOMIC DNA]</scope>
    <source>
        <strain evidence="8 9">KCTC 22299</strain>
    </source>
</reference>
<dbReference type="Gene3D" id="2.102.10.10">
    <property type="entry name" value="Rieske [2Fe-2S] iron-sulphur domain"/>
    <property type="match status" value="1"/>
</dbReference>
<proteinExistence type="predicted"/>
<dbReference type="InterPro" id="IPR017941">
    <property type="entry name" value="Rieske_2Fe-2S"/>
</dbReference>
<evidence type="ECO:0000256" key="2">
    <source>
        <dbReference type="ARBA" id="ARBA00022714"/>
    </source>
</evidence>
<dbReference type="SUPFAM" id="SSF50022">
    <property type="entry name" value="ISP domain"/>
    <property type="match status" value="1"/>
</dbReference>
<dbReference type="Gene3D" id="3.90.380.10">
    <property type="entry name" value="Naphthalene 1,2-dioxygenase Alpha Subunit, Chain A, domain 1"/>
    <property type="match status" value="2"/>
</dbReference>
<evidence type="ECO:0000256" key="6">
    <source>
        <dbReference type="ARBA" id="ARBA00023014"/>
    </source>
</evidence>
<protein>
    <submittedName>
        <fullName evidence="8">Rieske 2Fe-2S domain-containing protein</fullName>
    </submittedName>
</protein>
<name>A0A6P0UCJ3_9FLAO</name>
<dbReference type="InterPro" id="IPR001663">
    <property type="entry name" value="Rng_hydr_dOase-A"/>
</dbReference>
<dbReference type="GO" id="GO:0051537">
    <property type="term" value="F:2 iron, 2 sulfur cluster binding"/>
    <property type="evidence" value="ECO:0007669"/>
    <property type="project" value="UniProtKB-KW"/>
</dbReference>
<gene>
    <name evidence="8" type="ORF">GWK09_03760</name>
</gene>
<keyword evidence="4" id="KW-0560">Oxidoreductase</keyword>
<evidence type="ECO:0000259" key="7">
    <source>
        <dbReference type="PROSITE" id="PS51296"/>
    </source>
</evidence>
<keyword evidence="9" id="KW-1185">Reference proteome</keyword>
<sequence>MAPKFFIDPDIRKASTLPSYFYRHTEVFEALKEKVFYRSWQWAGDTLDLKEKGSVSPFTLLPGFLEEPLLMSRDGQGTVRCLSNVCTHRGNLVVERPGKYRKLVCGYHGRRFSLDGRFEFMPEFGETMDFPRPCDDLHTFPVRQWGPFVFAGLSPAFDFQSVIDCMDERIGFLPLTEFKRDAKRDKDYTIQAHWALYCDNYLEGFHIPFVHEDLNEVLDYGNYETVLYDHCNLQIGYAEGTDEVFDLPKGHIDYGKKVAAYYYWVFPNMMFNFYPWGLSVNLVQPQSISQTKVSFLNYVYDATKLDKGAGTGLDKVEMEDEAVVEGVHKGIRSRYYQAGRFSPTREKGVHHFHSLLARFLDKAEEK</sequence>
<dbReference type="Pfam" id="PF00848">
    <property type="entry name" value="Ring_hydroxyl_A"/>
    <property type="match status" value="1"/>
</dbReference>
<evidence type="ECO:0000256" key="4">
    <source>
        <dbReference type="ARBA" id="ARBA00023002"/>
    </source>
</evidence>
<keyword evidence="5" id="KW-0408">Iron</keyword>
<evidence type="ECO:0000256" key="5">
    <source>
        <dbReference type="ARBA" id="ARBA00023004"/>
    </source>
</evidence>
<evidence type="ECO:0000313" key="8">
    <source>
        <dbReference type="EMBL" id="NER09619.1"/>
    </source>
</evidence>
<accession>A0A6P0UCJ3</accession>
<evidence type="ECO:0000313" key="9">
    <source>
        <dbReference type="Proteomes" id="UP000468443"/>
    </source>
</evidence>
<keyword evidence="3" id="KW-0479">Metal-binding</keyword>
<evidence type="ECO:0000256" key="1">
    <source>
        <dbReference type="ARBA" id="ARBA00001962"/>
    </source>
</evidence>
<dbReference type="GO" id="GO:0016491">
    <property type="term" value="F:oxidoreductase activity"/>
    <property type="evidence" value="ECO:0007669"/>
    <property type="project" value="UniProtKB-KW"/>
</dbReference>
<dbReference type="InterPro" id="IPR036922">
    <property type="entry name" value="Rieske_2Fe-2S_sf"/>
</dbReference>
<evidence type="ECO:0000256" key="3">
    <source>
        <dbReference type="ARBA" id="ARBA00022723"/>
    </source>
</evidence>
<dbReference type="PROSITE" id="PS51296">
    <property type="entry name" value="RIESKE"/>
    <property type="match status" value="1"/>
</dbReference>
<dbReference type="PANTHER" id="PTHR43756">
    <property type="entry name" value="CHOLINE MONOOXYGENASE, CHLOROPLASTIC"/>
    <property type="match status" value="1"/>
</dbReference>
<dbReference type="Pfam" id="PF00355">
    <property type="entry name" value="Rieske"/>
    <property type="match status" value="1"/>
</dbReference>
<dbReference type="GO" id="GO:0005506">
    <property type="term" value="F:iron ion binding"/>
    <property type="evidence" value="ECO:0007669"/>
    <property type="project" value="InterPro"/>
</dbReference>
<feature type="domain" description="Rieske" evidence="7">
    <location>
        <begin position="52"/>
        <end position="151"/>
    </location>
</feature>
<comment type="cofactor">
    <cofactor evidence="1">
        <name>Fe cation</name>
        <dbReference type="ChEBI" id="CHEBI:24875"/>
    </cofactor>
</comment>